<protein>
    <submittedName>
        <fullName evidence="1">Uncharacterized protein</fullName>
    </submittedName>
</protein>
<organism evidence="1 2">
    <name type="scientific">Piliocolobus tephrosceles</name>
    <name type="common">Ugandan red Colobus</name>
    <dbReference type="NCBI Taxonomy" id="591936"/>
    <lineage>
        <taxon>Eukaryota</taxon>
        <taxon>Metazoa</taxon>
        <taxon>Chordata</taxon>
        <taxon>Craniata</taxon>
        <taxon>Vertebrata</taxon>
        <taxon>Euteleostomi</taxon>
        <taxon>Mammalia</taxon>
        <taxon>Eutheria</taxon>
        <taxon>Euarchontoglires</taxon>
        <taxon>Primates</taxon>
        <taxon>Haplorrhini</taxon>
        <taxon>Catarrhini</taxon>
        <taxon>Cercopithecidae</taxon>
        <taxon>Colobinae</taxon>
        <taxon>Piliocolobus</taxon>
    </lineage>
</organism>
<sequence length="74" mass="8293">LRLYIFHIDLPTFVNSSVNPSSFERAPTVMVNSCFLSLLLVIVELSTDLSARLGHYLVLCVCTLQFFHSSANKC</sequence>
<name>A0A8C9GZJ9_9PRIM</name>
<accession>A0A8C9GZJ9</accession>
<dbReference type="Proteomes" id="UP000694416">
    <property type="component" value="Unplaced"/>
</dbReference>
<evidence type="ECO:0000313" key="1">
    <source>
        <dbReference type="Ensembl" id="ENSPTEP00000013361.1"/>
    </source>
</evidence>
<keyword evidence="2" id="KW-1185">Reference proteome</keyword>
<reference evidence="1" key="2">
    <citation type="submission" date="2025-09" db="UniProtKB">
        <authorList>
            <consortium name="Ensembl"/>
        </authorList>
    </citation>
    <scope>IDENTIFICATION</scope>
</reference>
<reference evidence="1" key="1">
    <citation type="submission" date="2025-08" db="UniProtKB">
        <authorList>
            <consortium name="Ensembl"/>
        </authorList>
    </citation>
    <scope>IDENTIFICATION</scope>
</reference>
<dbReference type="Ensembl" id="ENSPTET00000020075.1">
    <property type="protein sequence ID" value="ENSPTEP00000013361.1"/>
    <property type="gene ID" value="ENSPTEG00000014969.1"/>
</dbReference>
<proteinExistence type="predicted"/>
<dbReference type="AlphaFoldDB" id="A0A8C9GZJ9"/>
<evidence type="ECO:0000313" key="2">
    <source>
        <dbReference type="Proteomes" id="UP000694416"/>
    </source>
</evidence>